<gene>
    <name evidence="1" type="ORF">IQ260_08360</name>
</gene>
<accession>A0A928X317</accession>
<dbReference type="AlphaFoldDB" id="A0A928X317"/>
<comment type="caution">
    <text evidence="1">The sequence shown here is derived from an EMBL/GenBank/DDBJ whole genome shotgun (WGS) entry which is preliminary data.</text>
</comment>
<evidence type="ECO:0000313" key="1">
    <source>
        <dbReference type="EMBL" id="MBE9066664.1"/>
    </source>
</evidence>
<dbReference type="Proteomes" id="UP000615026">
    <property type="component" value="Unassembled WGS sequence"/>
</dbReference>
<name>A0A928X317_LEPEC</name>
<keyword evidence="2" id="KW-1185">Reference proteome</keyword>
<proteinExistence type="predicted"/>
<dbReference type="EMBL" id="JADEXP010000053">
    <property type="protein sequence ID" value="MBE9066664.1"/>
    <property type="molecule type" value="Genomic_DNA"/>
</dbReference>
<sequence length="302" mass="35424">MFDDVMISNIHSSIRQFQVKRFNSEDFYSLLRDLNELLPSDLQRERGDLRDSHGLTWPTLDIDINKALQKQEENSQIDVTKADRDLLEDILERVSGLSSLNFPKIEEISRLFQQIWSTSEGNYIYIEGEKEAFEALIAGTYRAKGIIRATRFSPASIINKYPRYWEAIKDRVLGRNDYKPLEKYDRIIAVNECEKIQDIEEFFDCFLGKDFNIYLTSSYHDYELVIIDENEVFILFFAPEEDVIGSTLYLLGREIASKFAAIFDNRLRGPHHSINAISLEYMRENDVQPKLKEVRDRFSNCR</sequence>
<protein>
    <submittedName>
        <fullName evidence="1">Uncharacterized protein</fullName>
    </submittedName>
</protein>
<organism evidence="1 2">
    <name type="scientific">Leptolyngbya cf. ectocarpi LEGE 11479</name>
    <dbReference type="NCBI Taxonomy" id="1828722"/>
    <lineage>
        <taxon>Bacteria</taxon>
        <taxon>Bacillati</taxon>
        <taxon>Cyanobacteriota</taxon>
        <taxon>Cyanophyceae</taxon>
        <taxon>Leptolyngbyales</taxon>
        <taxon>Leptolyngbyaceae</taxon>
        <taxon>Leptolyngbya group</taxon>
        <taxon>Leptolyngbya</taxon>
    </lineage>
</organism>
<reference evidence="1" key="1">
    <citation type="submission" date="2020-10" db="EMBL/GenBank/DDBJ databases">
        <authorList>
            <person name="Castelo-Branco R."/>
            <person name="Eusebio N."/>
            <person name="Adriana R."/>
            <person name="Vieira A."/>
            <person name="Brugerolle De Fraissinette N."/>
            <person name="Rezende De Castro R."/>
            <person name="Schneider M.P."/>
            <person name="Vasconcelos V."/>
            <person name="Leao P.N."/>
        </authorList>
    </citation>
    <scope>NUCLEOTIDE SEQUENCE</scope>
    <source>
        <strain evidence="1">LEGE 11479</strain>
    </source>
</reference>
<evidence type="ECO:0000313" key="2">
    <source>
        <dbReference type="Proteomes" id="UP000615026"/>
    </source>
</evidence>